<evidence type="ECO:0000259" key="7">
    <source>
        <dbReference type="PROSITE" id="PS50994"/>
    </source>
</evidence>
<dbReference type="PROSITE" id="PS50994">
    <property type="entry name" value="INTEGRASE"/>
    <property type="match status" value="1"/>
</dbReference>
<feature type="region of interest" description="Disordered" evidence="6">
    <location>
        <begin position="50"/>
        <end position="71"/>
    </location>
</feature>
<dbReference type="GO" id="GO:0004803">
    <property type="term" value="F:transposase activity"/>
    <property type="evidence" value="ECO:0007669"/>
    <property type="project" value="InterPro"/>
</dbReference>
<comment type="similarity">
    <text evidence="2">Belongs to the transposase IS30 family.</text>
</comment>
<keyword evidence="4" id="KW-0238">DNA-binding</keyword>
<dbReference type="InterPro" id="IPR051917">
    <property type="entry name" value="Transposase-Integrase"/>
</dbReference>
<dbReference type="Gene3D" id="3.30.420.10">
    <property type="entry name" value="Ribonuclease H-like superfamily/Ribonuclease H"/>
    <property type="match status" value="1"/>
</dbReference>
<protein>
    <submittedName>
        <fullName evidence="8">IS30 family transposase</fullName>
    </submittedName>
</protein>
<dbReference type="InterPro" id="IPR001598">
    <property type="entry name" value="Transposase_IS30_CS"/>
</dbReference>
<reference evidence="8" key="2">
    <citation type="submission" date="2022-08" db="EMBL/GenBank/DDBJ databases">
        <authorList>
            <person name="Dong C."/>
        </authorList>
    </citation>
    <scope>NUCLEOTIDE SEQUENCE</scope>
    <source>
        <strain evidence="8">59MF3M-4</strain>
    </source>
</reference>
<accession>A0A9X3AE00</accession>
<dbReference type="AlphaFoldDB" id="A0A9X3AE00"/>
<keyword evidence="9" id="KW-1185">Reference proteome</keyword>
<comment type="caution">
    <text evidence="8">The sequence shown here is derived from an EMBL/GenBank/DDBJ whole genome shotgun (WGS) entry which is preliminary data.</text>
</comment>
<dbReference type="RefSeq" id="WP_260974728.1">
    <property type="nucleotide sequence ID" value="NZ_JAOANI010000008.1"/>
</dbReference>
<dbReference type="SUPFAM" id="SSF53098">
    <property type="entry name" value="Ribonuclease H-like"/>
    <property type="match status" value="1"/>
</dbReference>
<dbReference type="PROSITE" id="PS01043">
    <property type="entry name" value="TRANSPOSASE_IS30"/>
    <property type="match status" value="1"/>
</dbReference>
<organism evidence="8 9">
    <name type="scientific">Thalassolituus pacificus</name>
    <dbReference type="NCBI Taxonomy" id="2975440"/>
    <lineage>
        <taxon>Bacteria</taxon>
        <taxon>Pseudomonadati</taxon>
        <taxon>Pseudomonadota</taxon>
        <taxon>Gammaproteobacteria</taxon>
        <taxon>Oceanospirillales</taxon>
        <taxon>Oceanospirillaceae</taxon>
        <taxon>Thalassolituus</taxon>
    </lineage>
</organism>
<feature type="domain" description="Integrase catalytic" evidence="7">
    <location>
        <begin position="160"/>
        <end position="320"/>
    </location>
</feature>
<name>A0A9X3AE00_9GAMM</name>
<evidence type="ECO:0000256" key="3">
    <source>
        <dbReference type="ARBA" id="ARBA00022578"/>
    </source>
</evidence>
<evidence type="ECO:0000256" key="6">
    <source>
        <dbReference type="SAM" id="MobiDB-lite"/>
    </source>
</evidence>
<keyword evidence="5" id="KW-0233">DNA recombination</keyword>
<dbReference type="PANTHER" id="PTHR10948:SF23">
    <property type="entry name" value="TRANSPOSASE INSI FOR INSERTION SEQUENCE ELEMENT IS30A-RELATED"/>
    <property type="match status" value="1"/>
</dbReference>
<keyword evidence="3" id="KW-0815">Transposition</keyword>
<dbReference type="InterPro" id="IPR025246">
    <property type="entry name" value="IS30-like_HTH"/>
</dbReference>
<dbReference type="Pfam" id="PF13936">
    <property type="entry name" value="HTH_38"/>
    <property type="match status" value="1"/>
</dbReference>
<evidence type="ECO:0000313" key="8">
    <source>
        <dbReference type="EMBL" id="MCT7357797.1"/>
    </source>
</evidence>
<dbReference type="InterPro" id="IPR053392">
    <property type="entry name" value="Transposase_IS30-like"/>
</dbReference>
<gene>
    <name evidence="8" type="ORF">NYR02_02020</name>
</gene>
<dbReference type="InterPro" id="IPR036397">
    <property type="entry name" value="RNaseH_sf"/>
</dbReference>
<sequence>MEYKQLTYEERVTLSALRLQGLSVRAIATMLGRHHSTLYRELARNRCHVTDGAYRPSKAQRRTRARRSRSRRNTHYSFDDFLIVRKLLRQRWSPEQIVGHIRRYKLMKRLMSHETIYRYIWQDKANGGKLWTYLRQSAKQRRKRYKAYDSRGRLANKRHISERPKSVESRKYKGHWEIDTVHGRGSSDCIVTLLERKTGFVMIGKLKDKSTDSLNKKTIRLINRNPTMFKTITSDNGTEFHQYLKIEARCNAKFYFATPYHSWERGSNENVNGLIRQYLPKTESMKNLSQQQCDQIADWLNRRPRKRLNYKTPEEVYYGI</sequence>
<dbReference type="GO" id="GO:0015074">
    <property type="term" value="P:DNA integration"/>
    <property type="evidence" value="ECO:0007669"/>
    <property type="project" value="InterPro"/>
</dbReference>
<reference evidence="8" key="1">
    <citation type="journal article" date="2022" name="Front. Microbiol.">
        <title>Genome-based taxonomic rearrangement of Oceanobacter-related bacteria including the description of Thalassolituus hydrocarbonoclasticus sp. nov. and Thalassolituus pacificus sp. nov. and emended description of the genus Thalassolituus.</title>
        <authorList>
            <person name="Dong C."/>
            <person name="Wei L."/>
            <person name="Wang J."/>
            <person name="Lai Q."/>
            <person name="Huang Z."/>
            <person name="Shao Z."/>
        </authorList>
    </citation>
    <scope>NUCLEOTIDE SEQUENCE</scope>
    <source>
        <strain evidence="8">59MF3M-4</strain>
    </source>
</reference>
<dbReference type="GO" id="GO:0005829">
    <property type="term" value="C:cytosol"/>
    <property type="evidence" value="ECO:0007669"/>
    <property type="project" value="TreeGrafter"/>
</dbReference>
<comment type="function">
    <text evidence="1">Required for the transposition of the insertion element.</text>
</comment>
<dbReference type="Gene3D" id="1.10.10.60">
    <property type="entry name" value="Homeodomain-like"/>
    <property type="match status" value="1"/>
</dbReference>
<dbReference type="PANTHER" id="PTHR10948">
    <property type="entry name" value="TRANSPOSASE"/>
    <property type="match status" value="1"/>
</dbReference>
<dbReference type="InterPro" id="IPR001584">
    <property type="entry name" value="Integrase_cat-core"/>
</dbReference>
<proteinExistence type="inferred from homology"/>
<evidence type="ECO:0000313" key="9">
    <source>
        <dbReference type="Proteomes" id="UP001147830"/>
    </source>
</evidence>
<dbReference type="GO" id="GO:0006313">
    <property type="term" value="P:DNA transposition"/>
    <property type="evidence" value="ECO:0007669"/>
    <property type="project" value="InterPro"/>
</dbReference>
<dbReference type="InterPro" id="IPR012337">
    <property type="entry name" value="RNaseH-like_sf"/>
</dbReference>
<evidence type="ECO:0000256" key="2">
    <source>
        <dbReference type="ARBA" id="ARBA00006363"/>
    </source>
</evidence>
<dbReference type="NCBIfam" id="NF033563">
    <property type="entry name" value="transpos_IS30"/>
    <property type="match status" value="1"/>
</dbReference>
<dbReference type="Proteomes" id="UP001147830">
    <property type="component" value="Unassembled WGS sequence"/>
</dbReference>
<dbReference type="EMBL" id="JAOANI010000008">
    <property type="protein sequence ID" value="MCT7357797.1"/>
    <property type="molecule type" value="Genomic_DNA"/>
</dbReference>
<dbReference type="GO" id="GO:0003677">
    <property type="term" value="F:DNA binding"/>
    <property type="evidence" value="ECO:0007669"/>
    <property type="project" value="UniProtKB-KW"/>
</dbReference>
<feature type="compositionally biased region" description="Basic residues" evidence="6">
    <location>
        <begin position="58"/>
        <end position="71"/>
    </location>
</feature>
<evidence type="ECO:0000256" key="4">
    <source>
        <dbReference type="ARBA" id="ARBA00023125"/>
    </source>
</evidence>
<evidence type="ECO:0000256" key="1">
    <source>
        <dbReference type="ARBA" id="ARBA00002190"/>
    </source>
</evidence>
<evidence type="ECO:0000256" key="5">
    <source>
        <dbReference type="ARBA" id="ARBA00023172"/>
    </source>
</evidence>